<dbReference type="PANTHER" id="PTHR43064:SF1">
    <property type="entry name" value="SLL1489 PROTEIN"/>
    <property type="match status" value="1"/>
</dbReference>
<evidence type="ECO:0000313" key="2">
    <source>
        <dbReference type="EMBL" id="OAT85307.1"/>
    </source>
</evidence>
<dbReference type="GO" id="GO:0006189">
    <property type="term" value="P:'de novo' IMP biosynthetic process"/>
    <property type="evidence" value="ECO:0007669"/>
    <property type="project" value="InterPro"/>
</dbReference>
<feature type="domain" description="PurE" evidence="1">
    <location>
        <begin position="1"/>
        <end position="102"/>
    </location>
</feature>
<dbReference type="EMBL" id="LYVF01000066">
    <property type="protein sequence ID" value="OAT85307.1"/>
    <property type="molecule type" value="Genomic_DNA"/>
</dbReference>
<comment type="caution">
    <text evidence="2">The sequence shown here is derived from an EMBL/GenBank/DDBJ whole genome shotgun (WGS) entry which is preliminary data.</text>
</comment>
<dbReference type="SMART" id="SM01001">
    <property type="entry name" value="AIRC"/>
    <property type="match status" value="1"/>
</dbReference>
<gene>
    <name evidence="2" type="ORF">A6M21_17320</name>
</gene>
<dbReference type="InterPro" id="IPR039476">
    <property type="entry name" value="P2CMN_synthase_LarB"/>
</dbReference>
<evidence type="ECO:0000259" key="1">
    <source>
        <dbReference type="SMART" id="SM01001"/>
    </source>
</evidence>
<dbReference type="GO" id="GO:0016787">
    <property type="term" value="F:hydrolase activity"/>
    <property type="evidence" value="ECO:0007669"/>
    <property type="project" value="InterPro"/>
</dbReference>
<organism evidence="2 3">
    <name type="scientific">Desulfotomaculum copahuensis</name>
    <dbReference type="NCBI Taxonomy" id="1838280"/>
    <lineage>
        <taxon>Bacteria</taxon>
        <taxon>Bacillati</taxon>
        <taxon>Bacillota</taxon>
        <taxon>Clostridia</taxon>
        <taxon>Eubacteriales</taxon>
        <taxon>Desulfotomaculaceae</taxon>
        <taxon>Desulfotomaculum</taxon>
    </lineage>
</organism>
<dbReference type="PANTHER" id="PTHR43064">
    <property type="entry name" value="PHOSPHORIBOSYLAMINOIMIDAZOLE CARBOXYLASE-RELATED"/>
    <property type="match status" value="1"/>
</dbReference>
<protein>
    <recommendedName>
        <fullName evidence="1">PurE domain-containing protein</fullName>
    </recommendedName>
</protein>
<dbReference type="AlphaFoldDB" id="A0A1B7LGS8"/>
<dbReference type="Gene3D" id="3.40.50.1970">
    <property type="match status" value="1"/>
</dbReference>
<dbReference type="SUPFAM" id="SSF52255">
    <property type="entry name" value="N5-CAIR mutase (phosphoribosylaminoimidazole carboxylase, PurE)"/>
    <property type="match status" value="1"/>
</dbReference>
<keyword evidence="3" id="KW-1185">Reference proteome</keyword>
<dbReference type="Proteomes" id="UP000078532">
    <property type="component" value="Unassembled WGS sequence"/>
</dbReference>
<evidence type="ECO:0000313" key="3">
    <source>
        <dbReference type="Proteomes" id="UP000078532"/>
    </source>
</evidence>
<dbReference type="STRING" id="1838280.A6M21_17320"/>
<sequence>MGNDVRKAYNAGVAGIHRLLDKLDLIRRTHVIIVVAGMEGGALAGVAGGLAGQPVIAVSTSVGYWASLNGLSAPPVACWTAFNMSSISKNLFMPRISFCQLHVNDWHNVSGYIPAAQTRQRSLSVSTGCRRSRPGVARI</sequence>
<dbReference type="InterPro" id="IPR000031">
    <property type="entry name" value="PurE_dom"/>
</dbReference>
<name>A0A1B7LGS8_9FIRM</name>
<reference evidence="2 3" key="1">
    <citation type="submission" date="2016-04" db="EMBL/GenBank/DDBJ databases">
        <authorList>
            <person name="Evans L.H."/>
            <person name="Alamgir A."/>
            <person name="Owens N."/>
            <person name="Weber N.D."/>
            <person name="Virtaneva K."/>
            <person name="Barbian K."/>
            <person name="Babar A."/>
            <person name="Rosenke K."/>
        </authorList>
    </citation>
    <scope>NUCLEOTIDE SEQUENCE [LARGE SCALE GENOMIC DNA]</scope>
    <source>
        <strain evidence="2 3">LMa1</strain>
    </source>
</reference>
<proteinExistence type="predicted"/>
<accession>A0A1B7LGS8</accession>